<feature type="region of interest" description="Disordered" evidence="1">
    <location>
        <begin position="1"/>
        <end position="27"/>
    </location>
</feature>
<protein>
    <submittedName>
        <fullName evidence="2">Uncharacterized protein</fullName>
    </submittedName>
</protein>
<accession>A0A2I0AXP1</accession>
<dbReference type="EMBL" id="KZ451939">
    <property type="protein sequence ID" value="PKA60317.1"/>
    <property type="molecule type" value="Genomic_DNA"/>
</dbReference>
<reference evidence="2 3" key="1">
    <citation type="journal article" date="2017" name="Nature">
        <title>The Apostasia genome and the evolution of orchids.</title>
        <authorList>
            <person name="Zhang G.Q."/>
            <person name="Liu K.W."/>
            <person name="Li Z."/>
            <person name="Lohaus R."/>
            <person name="Hsiao Y.Y."/>
            <person name="Niu S.C."/>
            <person name="Wang J.Y."/>
            <person name="Lin Y.C."/>
            <person name="Xu Q."/>
            <person name="Chen L.J."/>
            <person name="Yoshida K."/>
            <person name="Fujiwara S."/>
            <person name="Wang Z.W."/>
            <person name="Zhang Y.Q."/>
            <person name="Mitsuda N."/>
            <person name="Wang M."/>
            <person name="Liu G.H."/>
            <person name="Pecoraro L."/>
            <person name="Huang H.X."/>
            <person name="Xiao X.J."/>
            <person name="Lin M."/>
            <person name="Wu X.Y."/>
            <person name="Wu W.L."/>
            <person name="Chen Y.Y."/>
            <person name="Chang S.B."/>
            <person name="Sakamoto S."/>
            <person name="Ohme-Takagi M."/>
            <person name="Yagi M."/>
            <person name="Zeng S.J."/>
            <person name="Shen C.Y."/>
            <person name="Yeh C.M."/>
            <person name="Luo Y.B."/>
            <person name="Tsai W.C."/>
            <person name="Van de Peer Y."/>
            <person name="Liu Z.J."/>
        </authorList>
    </citation>
    <scope>NUCLEOTIDE SEQUENCE [LARGE SCALE GENOMIC DNA]</scope>
    <source>
        <strain evidence="3">cv. Shenzhen</strain>
        <tissue evidence="2">Stem</tissue>
    </source>
</reference>
<organism evidence="2 3">
    <name type="scientific">Apostasia shenzhenica</name>
    <dbReference type="NCBI Taxonomy" id="1088818"/>
    <lineage>
        <taxon>Eukaryota</taxon>
        <taxon>Viridiplantae</taxon>
        <taxon>Streptophyta</taxon>
        <taxon>Embryophyta</taxon>
        <taxon>Tracheophyta</taxon>
        <taxon>Spermatophyta</taxon>
        <taxon>Magnoliopsida</taxon>
        <taxon>Liliopsida</taxon>
        <taxon>Asparagales</taxon>
        <taxon>Orchidaceae</taxon>
        <taxon>Apostasioideae</taxon>
        <taxon>Apostasia</taxon>
    </lineage>
</organism>
<sequence>MTPRLLRRFRPRRAELPSADPASPSHVRVTSFHELRQRCIAPSQTGSFHRSPPPASPGRVHVQQIPRFPRHVGHVVALVRQLSLPLPLL</sequence>
<proteinExistence type="predicted"/>
<gene>
    <name evidence="2" type="ORF">AXF42_Ash008376</name>
</gene>
<evidence type="ECO:0000313" key="2">
    <source>
        <dbReference type="EMBL" id="PKA60317.1"/>
    </source>
</evidence>
<name>A0A2I0AXP1_9ASPA</name>
<feature type="compositionally biased region" description="Basic residues" evidence="1">
    <location>
        <begin position="1"/>
        <end position="11"/>
    </location>
</feature>
<dbReference type="Proteomes" id="UP000236161">
    <property type="component" value="Unassembled WGS sequence"/>
</dbReference>
<dbReference type="AlphaFoldDB" id="A0A2I0AXP1"/>
<evidence type="ECO:0000256" key="1">
    <source>
        <dbReference type="SAM" id="MobiDB-lite"/>
    </source>
</evidence>
<evidence type="ECO:0000313" key="3">
    <source>
        <dbReference type="Proteomes" id="UP000236161"/>
    </source>
</evidence>
<keyword evidence="3" id="KW-1185">Reference proteome</keyword>